<keyword evidence="3" id="KW-1185">Reference proteome</keyword>
<dbReference type="OrthoDB" id="2505908at2759"/>
<accession>A0A0L6UL70</accession>
<sequence>LLAPHNHSKKKKKKHGPQSQNQSSQIHRKKKSNLELSLIQDNPIIVESDEGENQLINNSIPDDEDAEISYLEEIKISEINHANTIMQFGQVSLDDNDTTDDDEPTNNEDEPLQERFWSSGMKGYQKHTENLSSSSSKLMLAKGSRKTKHNQIKKHNDALWKNKNMISAWLNQPAPSAVTLCLETYQNTYLAEPKNVECLNGDATTIKAQTQWKTLENSIKIAATIYRKKAMKYQNFGYPEAMLANLIEFNYLQRQYTLQGIPGPSLLASKEAAVELI</sequence>
<evidence type="ECO:0000256" key="1">
    <source>
        <dbReference type="SAM" id="MobiDB-lite"/>
    </source>
</evidence>
<reference evidence="2 3" key="1">
    <citation type="submission" date="2015-08" db="EMBL/GenBank/DDBJ databases">
        <title>Next Generation Sequencing and Analysis of the Genome of Puccinia sorghi L Schw, the Causal Agent of Maize Common Rust.</title>
        <authorList>
            <person name="Rochi L."/>
            <person name="Burguener G."/>
            <person name="Darino M."/>
            <person name="Turjanski A."/>
            <person name="Kreff E."/>
            <person name="Dieguez M.J."/>
            <person name="Sacco F."/>
        </authorList>
    </citation>
    <scope>NUCLEOTIDE SEQUENCE [LARGE SCALE GENOMIC DNA]</scope>
    <source>
        <strain evidence="2 3">RO10H11247</strain>
    </source>
</reference>
<protein>
    <submittedName>
        <fullName evidence="2">Uncharacterized protein</fullName>
    </submittedName>
</protein>
<proteinExistence type="predicted"/>
<dbReference type="VEuPathDB" id="FungiDB:VP01_5566g1"/>
<gene>
    <name evidence="2" type="ORF">VP01_5566g1</name>
</gene>
<feature type="region of interest" description="Disordered" evidence="1">
    <location>
        <begin position="1"/>
        <end position="34"/>
    </location>
</feature>
<name>A0A0L6UL70_9BASI</name>
<evidence type="ECO:0000313" key="3">
    <source>
        <dbReference type="Proteomes" id="UP000037035"/>
    </source>
</evidence>
<dbReference type="PANTHER" id="PTHR35871:SF1">
    <property type="entry name" value="CXC1-LIKE CYSTEINE CLUSTER ASSOCIATED WITH KDZ TRANSPOSASES DOMAIN-CONTAINING PROTEIN"/>
    <property type="match status" value="1"/>
</dbReference>
<comment type="caution">
    <text evidence="2">The sequence shown here is derived from an EMBL/GenBank/DDBJ whole genome shotgun (WGS) entry which is preliminary data.</text>
</comment>
<dbReference type="EMBL" id="LAVV01010792">
    <property type="protein sequence ID" value="KNZ48565.1"/>
    <property type="molecule type" value="Genomic_DNA"/>
</dbReference>
<feature type="compositionally biased region" description="Basic residues" evidence="1">
    <location>
        <begin position="1"/>
        <end position="16"/>
    </location>
</feature>
<evidence type="ECO:0000313" key="2">
    <source>
        <dbReference type="EMBL" id="KNZ48565.1"/>
    </source>
</evidence>
<feature type="compositionally biased region" description="Acidic residues" evidence="1">
    <location>
        <begin position="94"/>
        <end position="111"/>
    </location>
</feature>
<dbReference type="Proteomes" id="UP000037035">
    <property type="component" value="Unassembled WGS sequence"/>
</dbReference>
<feature type="region of interest" description="Disordered" evidence="1">
    <location>
        <begin position="92"/>
        <end position="111"/>
    </location>
</feature>
<feature type="non-terminal residue" evidence="2">
    <location>
        <position position="1"/>
    </location>
</feature>
<dbReference type="PANTHER" id="PTHR35871">
    <property type="entry name" value="EXPRESSED PROTEIN"/>
    <property type="match status" value="1"/>
</dbReference>
<dbReference type="AlphaFoldDB" id="A0A0L6UL70"/>
<organism evidence="2 3">
    <name type="scientific">Puccinia sorghi</name>
    <dbReference type="NCBI Taxonomy" id="27349"/>
    <lineage>
        <taxon>Eukaryota</taxon>
        <taxon>Fungi</taxon>
        <taxon>Dikarya</taxon>
        <taxon>Basidiomycota</taxon>
        <taxon>Pucciniomycotina</taxon>
        <taxon>Pucciniomycetes</taxon>
        <taxon>Pucciniales</taxon>
        <taxon>Pucciniaceae</taxon>
        <taxon>Puccinia</taxon>
    </lineage>
</organism>